<accession>A0ABS4AG45</accession>
<gene>
    <name evidence="4" type="ORF">J8J14_14420</name>
</gene>
<comment type="similarity">
    <text evidence="1">Belongs to the bacterial solute-binding protein 1 family.</text>
</comment>
<dbReference type="InterPro" id="IPR026045">
    <property type="entry name" value="Ferric-bd"/>
</dbReference>
<evidence type="ECO:0000313" key="5">
    <source>
        <dbReference type="Proteomes" id="UP000681594"/>
    </source>
</evidence>
<dbReference type="Pfam" id="PF13343">
    <property type="entry name" value="SBP_bac_6"/>
    <property type="match status" value="1"/>
</dbReference>
<keyword evidence="5" id="KW-1185">Reference proteome</keyword>
<proteinExistence type="inferred from homology"/>
<evidence type="ECO:0000313" key="4">
    <source>
        <dbReference type="EMBL" id="MBP0445968.1"/>
    </source>
</evidence>
<protein>
    <submittedName>
        <fullName evidence="4">Extracellular solute-binding protein</fullName>
    </submittedName>
</protein>
<dbReference type="PANTHER" id="PTHR30006:SF15">
    <property type="entry name" value="IRON-UTILIZATION PERIPLASMIC PROTEIN"/>
    <property type="match status" value="1"/>
</dbReference>
<organism evidence="4 5">
    <name type="scientific">Pararoseomonas baculiformis</name>
    <dbReference type="NCBI Taxonomy" id="2820812"/>
    <lineage>
        <taxon>Bacteria</taxon>
        <taxon>Pseudomonadati</taxon>
        <taxon>Pseudomonadota</taxon>
        <taxon>Alphaproteobacteria</taxon>
        <taxon>Acetobacterales</taxon>
        <taxon>Acetobacteraceae</taxon>
        <taxon>Pararoseomonas</taxon>
    </lineage>
</organism>
<evidence type="ECO:0000256" key="3">
    <source>
        <dbReference type="SAM" id="SignalP"/>
    </source>
</evidence>
<evidence type="ECO:0000256" key="2">
    <source>
        <dbReference type="ARBA" id="ARBA00022729"/>
    </source>
</evidence>
<dbReference type="Proteomes" id="UP000681594">
    <property type="component" value="Unassembled WGS sequence"/>
</dbReference>
<evidence type="ECO:0000256" key="1">
    <source>
        <dbReference type="ARBA" id="ARBA00008520"/>
    </source>
</evidence>
<dbReference type="EMBL" id="JAGIZB010000013">
    <property type="protein sequence ID" value="MBP0445968.1"/>
    <property type="molecule type" value="Genomic_DNA"/>
</dbReference>
<keyword evidence="2 3" id="KW-0732">Signal</keyword>
<sequence>MLPIARRLLAASLLALPLAGPALAQGELAIIAQRPASPDQEPFARFTRETGIRITFVPTAGNAAVQALSTTPRGPGDVMLGTDASALAQLEAAGVFEPYSSAATQRVPVRFRHPAGLWTGVSARARIAVVRADEQNPPGSMAELADPRFRGKVCPTAPTAYNLSVTARMIGLLGEEGALRWAKGVAANFAPDVPLASDFTQIQAVAAGRCDVAISNHYYLLRLGAPSATPEQRQAAARLRVAWPDQGDGQPGAMLNLTAIGLIRNAPNREAAARFIDFMMTEQAQAEFSGGIFYATLPDAPVPEAVRALGTPRFDATPVASYGEHREAAARILREAAWPMPPRR</sequence>
<dbReference type="PANTHER" id="PTHR30006">
    <property type="entry name" value="THIAMINE-BINDING PERIPLASMIC PROTEIN-RELATED"/>
    <property type="match status" value="1"/>
</dbReference>
<dbReference type="PIRSF" id="PIRSF002825">
    <property type="entry name" value="CfbpA"/>
    <property type="match status" value="1"/>
</dbReference>
<reference evidence="4 5" key="1">
    <citation type="submission" date="2021-03" db="EMBL/GenBank/DDBJ databases">
        <authorList>
            <person name="So Y."/>
        </authorList>
    </citation>
    <scope>NUCLEOTIDE SEQUENCE [LARGE SCALE GENOMIC DNA]</scope>
    <source>
        <strain evidence="4 5">SSH11</strain>
    </source>
</reference>
<feature type="chain" id="PRO_5047329770" evidence="3">
    <location>
        <begin position="25"/>
        <end position="344"/>
    </location>
</feature>
<name>A0ABS4AG45_9PROT</name>
<comment type="caution">
    <text evidence="4">The sequence shown here is derived from an EMBL/GenBank/DDBJ whole genome shotgun (WGS) entry which is preliminary data.</text>
</comment>
<feature type="signal peptide" evidence="3">
    <location>
        <begin position="1"/>
        <end position="24"/>
    </location>
</feature>
<dbReference type="Gene3D" id="3.40.190.10">
    <property type="entry name" value="Periplasmic binding protein-like II"/>
    <property type="match status" value="2"/>
</dbReference>
<dbReference type="SUPFAM" id="SSF53850">
    <property type="entry name" value="Periplasmic binding protein-like II"/>
    <property type="match status" value="1"/>
</dbReference>